<dbReference type="Pfam" id="PF13186">
    <property type="entry name" value="SPASM"/>
    <property type="match status" value="1"/>
</dbReference>
<protein>
    <recommendedName>
        <fullName evidence="1">4Fe4S-binding SPASM domain-containing protein</fullName>
    </recommendedName>
</protein>
<dbReference type="InterPro" id="IPR023885">
    <property type="entry name" value="4Fe4S-binding_SPASM_dom"/>
</dbReference>
<dbReference type="AlphaFoldDB" id="A0A2H0XFS2"/>
<evidence type="ECO:0000259" key="1">
    <source>
        <dbReference type="Pfam" id="PF13186"/>
    </source>
</evidence>
<accession>A0A2H0XFS2</accession>
<comment type="caution">
    <text evidence="2">The sequence shown here is derived from an EMBL/GenBank/DDBJ whole genome shotgun (WGS) entry which is preliminary data.</text>
</comment>
<proteinExistence type="predicted"/>
<evidence type="ECO:0000313" key="3">
    <source>
        <dbReference type="Proteomes" id="UP000230340"/>
    </source>
</evidence>
<organism evidence="2 3">
    <name type="scientific">candidate division WWE3 bacterium CG08_land_8_20_14_0_20_40_13</name>
    <dbReference type="NCBI Taxonomy" id="1975084"/>
    <lineage>
        <taxon>Bacteria</taxon>
        <taxon>Katanobacteria</taxon>
    </lineage>
</organism>
<evidence type="ECO:0000313" key="2">
    <source>
        <dbReference type="EMBL" id="PIS22979.1"/>
    </source>
</evidence>
<dbReference type="InterPro" id="IPR013785">
    <property type="entry name" value="Aldolase_TIM"/>
</dbReference>
<feature type="domain" description="4Fe4S-binding SPASM" evidence="1">
    <location>
        <begin position="45"/>
        <end position="102"/>
    </location>
</feature>
<dbReference type="PANTHER" id="PTHR11228:SF27">
    <property type="entry name" value="GLYCYL-RADICAL ENZYME ACTIVATING ENZYME MJ1227-RELATED"/>
    <property type="match status" value="1"/>
</dbReference>
<name>A0A2H0XFS2_UNCKA</name>
<dbReference type="Gene3D" id="3.20.20.70">
    <property type="entry name" value="Aldolase class I"/>
    <property type="match status" value="1"/>
</dbReference>
<dbReference type="InterPro" id="IPR050377">
    <property type="entry name" value="Radical_SAM_PqqE_MftC-like"/>
</dbReference>
<dbReference type="Proteomes" id="UP000230340">
    <property type="component" value="Unassembled WGS sequence"/>
</dbReference>
<gene>
    <name evidence="2" type="ORF">COT49_02735</name>
</gene>
<dbReference type="PANTHER" id="PTHR11228">
    <property type="entry name" value="RADICAL SAM DOMAIN PROTEIN"/>
    <property type="match status" value="1"/>
</dbReference>
<dbReference type="InterPro" id="IPR058240">
    <property type="entry name" value="rSAM_sf"/>
</dbReference>
<reference evidence="3" key="1">
    <citation type="submission" date="2017-09" db="EMBL/GenBank/DDBJ databases">
        <title>Depth-based differentiation of microbial function through sediment-hosted aquifers and enrichment of novel symbionts in the deep terrestrial subsurface.</title>
        <authorList>
            <person name="Probst A.J."/>
            <person name="Ladd B."/>
            <person name="Jarett J.K."/>
            <person name="Geller-Mcgrath D.E."/>
            <person name="Sieber C.M.K."/>
            <person name="Emerson J.B."/>
            <person name="Anantharaman K."/>
            <person name="Thomas B.C."/>
            <person name="Malmstrom R."/>
            <person name="Stieglmeier M."/>
            <person name="Klingl A."/>
            <person name="Woyke T."/>
            <person name="Ryan C.M."/>
            <person name="Banfield J.F."/>
        </authorList>
    </citation>
    <scope>NUCLEOTIDE SEQUENCE [LARGE SCALE GENOMIC DNA]</scope>
</reference>
<dbReference type="NCBIfam" id="TIGR04085">
    <property type="entry name" value="rSAM_more_4Fe4S"/>
    <property type="match status" value="1"/>
</dbReference>
<dbReference type="SUPFAM" id="SSF102114">
    <property type="entry name" value="Radical SAM enzymes"/>
    <property type="match status" value="1"/>
</dbReference>
<sequence>MIDSWPSTSWKDNFNGKVSARIKGHYPACVFPNDATITEFGNRNCSAAKTSCSIGFDGEVRPCSHAPMSYGNVTHEGLGKSWNNMIEWRTGSLIPKICQQDCGEYPAKCGGGCRIESLNANGSMGGNDPYCLQTKPVARRRGIKQIFI</sequence>
<dbReference type="EMBL" id="PEYT01000023">
    <property type="protein sequence ID" value="PIS22979.1"/>
    <property type="molecule type" value="Genomic_DNA"/>
</dbReference>